<evidence type="ECO:0008006" key="4">
    <source>
        <dbReference type="Google" id="ProtNLM"/>
    </source>
</evidence>
<evidence type="ECO:0000256" key="1">
    <source>
        <dbReference type="SAM" id="Phobius"/>
    </source>
</evidence>
<organism evidence="2 3">
    <name type="scientific">Phyllosticta capitalensis</name>
    <dbReference type="NCBI Taxonomy" id="121624"/>
    <lineage>
        <taxon>Eukaryota</taxon>
        <taxon>Fungi</taxon>
        <taxon>Dikarya</taxon>
        <taxon>Ascomycota</taxon>
        <taxon>Pezizomycotina</taxon>
        <taxon>Dothideomycetes</taxon>
        <taxon>Dothideomycetes incertae sedis</taxon>
        <taxon>Botryosphaeriales</taxon>
        <taxon>Phyllostictaceae</taxon>
        <taxon>Phyllosticta</taxon>
    </lineage>
</organism>
<dbReference type="PANTHER" id="PTHR28048:SF1">
    <property type="entry name" value="ACR195WP"/>
    <property type="match status" value="1"/>
</dbReference>
<accession>A0ABR1Z003</accession>
<keyword evidence="1" id="KW-0472">Membrane</keyword>
<evidence type="ECO:0000313" key="3">
    <source>
        <dbReference type="Proteomes" id="UP001492380"/>
    </source>
</evidence>
<protein>
    <recommendedName>
        <fullName evidence="4">DUF4536 domain-containing protein</fullName>
    </recommendedName>
</protein>
<dbReference type="EMBL" id="JBBWRZ010000002">
    <property type="protein sequence ID" value="KAK8244060.1"/>
    <property type="molecule type" value="Genomic_DNA"/>
</dbReference>
<keyword evidence="3" id="KW-1185">Reference proteome</keyword>
<dbReference type="Proteomes" id="UP001492380">
    <property type="component" value="Unassembled WGS sequence"/>
</dbReference>
<dbReference type="PANTHER" id="PTHR28048">
    <property type="entry name" value="ACR195WP"/>
    <property type="match status" value="1"/>
</dbReference>
<feature type="transmembrane region" description="Helical" evidence="1">
    <location>
        <begin position="74"/>
        <end position="96"/>
    </location>
</feature>
<evidence type="ECO:0000313" key="2">
    <source>
        <dbReference type="EMBL" id="KAK8244060.1"/>
    </source>
</evidence>
<keyword evidence="1" id="KW-1133">Transmembrane helix</keyword>
<dbReference type="InterPro" id="IPR053092">
    <property type="entry name" value="Mitochondrial_unc_protein"/>
</dbReference>
<sequence>MAKDEVKDEALMSPVELKEKKRQEKMEAHADCSWCRLMGTGVFVGLGVYTYIKGHEQLHKELAKGRKMARWESVLRRGSINTTALLCLSIGAYRWYMK</sequence>
<reference evidence="2 3" key="1">
    <citation type="submission" date="2024-04" db="EMBL/GenBank/DDBJ databases">
        <title>Phyllosticta paracitricarpa is synonymous to the EU quarantine fungus P. citricarpa based on phylogenomic analyses.</title>
        <authorList>
            <consortium name="Lawrence Berkeley National Laboratory"/>
            <person name="Van Ingen-Buijs V.A."/>
            <person name="Van Westerhoven A.C."/>
            <person name="Haridas S."/>
            <person name="Skiadas P."/>
            <person name="Martin F."/>
            <person name="Groenewald J.Z."/>
            <person name="Crous P.W."/>
            <person name="Seidl M.F."/>
        </authorList>
    </citation>
    <scope>NUCLEOTIDE SEQUENCE [LARGE SCALE GENOMIC DNA]</scope>
    <source>
        <strain evidence="2 3">CBS 123374</strain>
    </source>
</reference>
<name>A0ABR1Z003_9PEZI</name>
<comment type="caution">
    <text evidence="2">The sequence shown here is derived from an EMBL/GenBank/DDBJ whole genome shotgun (WGS) entry which is preliminary data.</text>
</comment>
<keyword evidence="1" id="KW-0812">Transmembrane</keyword>
<proteinExistence type="predicted"/>
<gene>
    <name evidence="2" type="ORF">HDK90DRAFT_143865</name>
</gene>